<reference evidence="1" key="1">
    <citation type="submission" date="2021-06" db="EMBL/GenBank/DDBJ databases">
        <title>Parelaphostrongylus tenuis whole genome reference sequence.</title>
        <authorList>
            <person name="Garwood T.J."/>
            <person name="Larsen P.A."/>
            <person name="Fountain-Jones N.M."/>
            <person name="Garbe J.R."/>
            <person name="Macchietto M.G."/>
            <person name="Kania S.A."/>
            <person name="Gerhold R.W."/>
            <person name="Richards J.E."/>
            <person name="Wolf T.M."/>
        </authorList>
    </citation>
    <scope>NUCLEOTIDE SEQUENCE</scope>
    <source>
        <strain evidence="1">MNPRO001-30</strain>
        <tissue evidence="1">Meninges</tissue>
    </source>
</reference>
<comment type="caution">
    <text evidence="1">The sequence shown here is derived from an EMBL/GenBank/DDBJ whole genome shotgun (WGS) entry which is preliminary data.</text>
</comment>
<proteinExistence type="predicted"/>
<evidence type="ECO:0000313" key="1">
    <source>
        <dbReference type="EMBL" id="KAJ1348438.1"/>
    </source>
</evidence>
<name>A0AAD5M208_PARTN</name>
<evidence type="ECO:0000313" key="2">
    <source>
        <dbReference type="Proteomes" id="UP001196413"/>
    </source>
</evidence>
<accession>A0AAD5M208</accession>
<organism evidence="1 2">
    <name type="scientific">Parelaphostrongylus tenuis</name>
    <name type="common">Meningeal worm</name>
    <dbReference type="NCBI Taxonomy" id="148309"/>
    <lineage>
        <taxon>Eukaryota</taxon>
        <taxon>Metazoa</taxon>
        <taxon>Ecdysozoa</taxon>
        <taxon>Nematoda</taxon>
        <taxon>Chromadorea</taxon>
        <taxon>Rhabditida</taxon>
        <taxon>Rhabditina</taxon>
        <taxon>Rhabditomorpha</taxon>
        <taxon>Strongyloidea</taxon>
        <taxon>Metastrongylidae</taxon>
        <taxon>Parelaphostrongylus</taxon>
    </lineage>
</organism>
<gene>
    <name evidence="1" type="ORF">KIN20_003738</name>
</gene>
<dbReference type="AlphaFoldDB" id="A0AAD5M208"/>
<sequence>MEELLEPLKLFDNEQGQGCCKKSNQEPLLFMAPITNYSTMDRFSPSGQAGLSSRSRRIQRVDSLVKMHQRLQLAQPPYSNQTRTMGDYREKMERVENMLAAQFVKTNLLSIQVSKQARTKFKQRSLTSENLTRFGQCCAESSQLRLPILMPQVVCPKLKLPKGPDCAKNTMTVTARVVGNVLKCYIAFWPIEYHHYMSGDV</sequence>
<keyword evidence="2" id="KW-1185">Reference proteome</keyword>
<dbReference type="EMBL" id="JAHQIW010000507">
    <property type="protein sequence ID" value="KAJ1348438.1"/>
    <property type="molecule type" value="Genomic_DNA"/>
</dbReference>
<dbReference type="Proteomes" id="UP001196413">
    <property type="component" value="Unassembled WGS sequence"/>
</dbReference>
<protein>
    <submittedName>
        <fullName evidence="1">Uncharacterized protein</fullName>
    </submittedName>
</protein>